<proteinExistence type="predicted"/>
<dbReference type="OrthoDB" id="9795891at2"/>
<evidence type="ECO:0000313" key="2">
    <source>
        <dbReference type="EMBL" id="RKI89661.1"/>
    </source>
</evidence>
<dbReference type="Proteomes" id="UP000280696">
    <property type="component" value="Unassembled WGS sequence"/>
</dbReference>
<keyword evidence="1" id="KW-0472">Membrane</keyword>
<keyword evidence="1" id="KW-0812">Transmembrane</keyword>
<keyword evidence="3" id="KW-1185">Reference proteome</keyword>
<evidence type="ECO:0000256" key="1">
    <source>
        <dbReference type="SAM" id="Phobius"/>
    </source>
</evidence>
<organism evidence="2 3">
    <name type="scientific">Parablautia intestinalis</name>
    <dbReference type="NCBI Taxonomy" id="2320100"/>
    <lineage>
        <taxon>Bacteria</taxon>
        <taxon>Bacillati</taxon>
        <taxon>Bacillota</taxon>
        <taxon>Clostridia</taxon>
        <taxon>Lachnospirales</taxon>
        <taxon>Lachnospiraceae</taxon>
        <taxon>Parablautia</taxon>
    </lineage>
</organism>
<feature type="transmembrane region" description="Helical" evidence="1">
    <location>
        <begin position="70"/>
        <end position="89"/>
    </location>
</feature>
<feature type="transmembrane region" description="Helical" evidence="1">
    <location>
        <begin position="179"/>
        <end position="201"/>
    </location>
</feature>
<accession>A0A3A9AQ45</accession>
<protein>
    <submittedName>
        <fullName evidence="2">Uncharacterized protein</fullName>
    </submittedName>
</protein>
<sequence length="274" mass="30493">MRKAIRIPMAVRITFGTLRKEMSSLRVIMGYLLGMTFLALALNDFFGYAMDIKEPVNIFEAFIVMENQGIAGRFWVLGYLLIIADAPFVRRNTYMLLYRSGRRVWNMGMLLYVLIQAFAYSGCLAVGSVVAGIPCGFFGRLWSSPVYLLVTNASGAIAEKYRIFFEGAALMKHMTVLQAFGITFLYLFCYFAFLGVLLYVCNLVLGGFWGLMAVAAVHLGGAVLSFTAGLHQSPVYYMDGAGSQWRYPGMMCGFTFAMVLVSLAAIERVDIQAR</sequence>
<feature type="transmembrane region" description="Helical" evidence="1">
    <location>
        <begin position="247"/>
        <end position="266"/>
    </location>
</feature>
<gene>
    <name evidence="2" type="ORF">D7V94_16970</name>
</gene>
<comment type="caution">
    <text evidence="2">The sequence shown here is derived from an EMBL/GenBank/DDBJ whole genome shotgun (WGS) entry which is preliminary data.</text>
</comment>
<reference evidence="2 3" key="1">
    <citation type="submission" date="2018-09" db="EMBL/GenBank/DDBJ databases">
        <title>Murine metabolic-syndrome-specific gut microbial biobank.</title>
        <authorList>
            <person name="Liu C."/>
        </authorList>
    </citation>
    <scope>NUCLEOTIDE SEQUENCE [LARGE SCALE GENOMIC DNA]</scope>
    <source>
        <strain evidence="2 3">0.1xD8-82</strain>
    </source>
</reference>
<feature type="transmembrane region" description="Helical" evidence="1">
    <location>
        <begin position="110"/>
        <end position="139"/>
    </location>
</feature>
<dbReference type="RefSeq" id="WP_120471513.1">
    <property type="nucleotide sequence ID" value="NZ_RAYQ01000020.1"/>
</dbReference>
<feature type="transmembrane region" description="Helical" evidence="1">
    <location>
        <begin position="208"/>
        <end position="227"/>
    </location>
</feature>
<evidence type="ECO:0000313" key="3">
    <source>
        <dbReference type="Proteomes" id="UP000280696"/>
    </source>
</evidence>
<name>A0A3A9AQ45_9FIRM</name>
<keyword evidence="1" id="KW-1133">Transmembrane helix</keyword>
<dbReference type="AlphaFoldDB" id="A0A3A9AQ45"/>
<dbReference type="EMBL" id="RAYQ01000020">
    <property type="protein sequence ID" value="RKI89661.1"/>
    <property type="molecule type" value="Genomic_DNA"/>
</dbReference>
<feature type="transmembrane region" description="Helical" evidence="1">
    <location>
        <begin position="28"/>
        <end position="50"/>
    </location>
</feature>